<sequence length="125" mass="14987">MRESITYFRGFSSHQLLNFYHHLSIGRFSTVSSTTSIILYFFFSHYCFVARHVPSIPLYPTNSYHMSNFFCVRNTKDQIELDRMIRNNLTIERKPKYYEDKYCVRFVQLLVSYASYDTNALYTLV</sequence>
<evidence type="ECO:0000313" key="2">
    <source>
        <dbReference type="Proteomes" id="UP000053237"/>
    </source>
</evidence>
<proteinExistence type="predicted"/>
<comment type="caution">
    <text evidence="1">The sequence shown here is derived from an EMBL/GenBank/DDBJ whole genome shotgun (WGS) entry which is preliminary data.</text>
</comment>
<evidence type="ECO:0000313" key="1">
    <source>
        <dbReference type="EMBL" id="CCI42189.1"/>
    </source>
</evidence>
<organism evidence="1 2">
    <name type="scientific">Albugo candida</name>
    <dbReference type="NCBI Taxonomy" id="65357"/>
    <lineage>
        <taxon>Eukaryota</taxon>
        <taxon>Sar</taxon>
        <taxon>Stramenopiles</taxon>
        <taxon>Oomycota</taxon>
        <taxon>Peronosporomycetes</taxon>
        <taxon>Albuginales</taxon>
        <taxon>Albuginaceae</taxon>
        <taxon>Albugo</taxon>
    </lineage>
</organism>
<name>A0A024G6I6_9STRA</name>
<dbReference type="Proteomes" id="UP000053237">
    <property type="component" value="Unassembled WGS sequence"/>
</dbReference>
<dbReference type="InParanoid" id="A0A024G6I6"/>
<dbReference type="AlphaFoldDB" id="A0A024G6I6"/>
<reference evidence="1 2" key="1">
    <citation type="submission" date="2012-05" db="EMBL/GenBank/DDBJ databases">
        <title>Recombination and specialization in a pathogen metapopulation.</title>
        <authorList>
            <person name="Gardiner A."/>
            <person name="Kemen E."/>
            <person name="Schultz-Larsen T."/>
            <person name="MacLean D."/>
            <person name="Van Oosterhout C."/>
            <person name="Jones J.D.G."/>
        </authorList>
    </citation>
    <scope>NUCLEOTIDE SEQUENCE [LARGE SCALE GENOMIC DNA]</scope>
    <source>
        <strain evidence="1 2">Ac Nc2</strain>
    </source>
</reference>
<gene>
    <name evidence="1" type="ORF">BN9_029730</name>
</gene>
<protein>
    <submittedName>
        <fullName evidence="1">Uncharacterized protein</fullName>
    </submittedName>
</protein>
<dbReference type="EMBL" id="CAIX01000031">
    <property type="protein sequence ID" value="CCI42189.1"/>
    <property type="molecule type" value="Genomic_DNA"/>
</dbReference>
<keyword evidence="2" id="KW-1185">Reference proteome</keyword>
<accession>A0A024G6I6</accession>